<name>A0A6I4VT71_9BACL</name>
<dbReference type="EMBL" id="WUUL01000004">
    <property type="protein sequence ID" value="MXQ53661.1"/>
    <property type="molecule type" value="Genomic_DNA"/>
</dbReference>
<keyword evidence="2" id="KW-1185">Reference proteome</keyword>
<sequence length="83" mass="9125">MAEYEIRIGSGCIATATVQFAAVRSILTEVRVDQHSGKGCTCIPNDAPVAEKVKAYGDYMRSDLRRKCLGLEYRKGNRIGVLC</sequence>
<dbReference type="AlphaFoldDB" id="A0A6I4VT71"/>
<proteinExistence type="predicted"/>
<protein>
    <submittedName>
        <fullName evidence="1">Uncharacterized protein</fullName>
    </submittedName>
</protein>
<comment type="caution">
    <text evidence="1">The sequence shown here is derived from an EMBL/GenBank/DDBJ whole genome shotgun (WGS) entry which is preliminary data.</text>
</comment>
<dbReference type="Proteomes" id="UP000430692">
    <property type="component" value="Unassembled WGS sequence"/>
</dbReference>
<organism evidence="1 2">
    <name type="scientific">Shimazuella alba</name>
    <dbReference type="NCBI Taxonomy" id="2690964"/>
    <lineage>
        <taxon>Bacteria</taxon>
        <taxon>Bacillati</taxon>
        <taxon>Bacillota</taxon>
        <taxon>Bacilli</taxon>
        <taxon>Bacillales</taxon>
        <taxon>Thermoactinomycetaceae</taxon>
        <taxon>Shimazuella</taxon>
    </lineage>
</organism>
<evidence type="ECO:0000313" key="1">
    <source>
        <dbReference type="EMBL" id="MXQ53661.1"/>
    </source>
</evidence>
<gene>
    <name evidence="1" type="ORF">GSM42_07945</name>
</gene>
<accession>A0A6I4VT71</accession>
<reference evidence="1 2" key="1">
    <citation type="submission" date="2019-12" db="EMBL/GenBank/DDBJ databases">
        <title>Whole-genome analyses of novel actinobacteria.</title>
        <authorList>
            <person name="Sahin N."/>
            <person name="Saygin H."/>
        </authorList>
    </citation>
    <scope>NUCLEOTIDE SEQUENCE [LARGE SCALE GENOMIC DNA]</scope>
    <source>
        <strain evidence="1 2">KC615</strain>
    </source>
</reference>
<dbReference type="RefSeq" id="WP_160801016.1">
    <property type="nucleotide sequence ID" value="NZ_WUUL01000004.1"/>
</dbReference>
<evidence type="ECO:0000313" key="2">
    <source>
        <dbReference type="Proteomes" id="UP000430692"/>
    </source>
</evidence>